<gene>
    <name evidence="1" type="ORF">ERS007688_03288</name>
    <name evidence="2" type="ORF">ERS027659_03754</name>
    <name evidence="3" type="ORF">ERS027661_04000</name>
</gene>
<evidence type="ECO:0000313" key="6">
    <source>
        <dbReference type="Proteomes" id="UP000050164"/>
    </source>
</evidence>
<accession>A0A654TR71</accession>
<evidence type="ECO:0000313" key="4">
    <source>
        <dbReference type="Proteomes" id="UP000046947"/>
    </source>
</evidence>
<dbReference type="Proteomes" id="UP000049023">
    <property type="component" value="Unassembled WGS sequence"/>
</dbReference>
<evidence type="ECO:0000313" key="1">
    <source>
        <dbReference type="EMBL" id="CFE65784.1"/>
    </source>
</evidence>
<dbReference type="Proteomes" id="UP000050164">
    <property type="component" value="Unassembled WGS sequence"/>
</dbReference>
<protein>
    <submittedName>
        <fullName evidence="1">Uncharacterized protein</fullName>
    </submittedName>
</protein>
<evidence type="ECO:0000313" key="2">
    <source>
        <dbReference type="EMBL" id="CKS93325.1"/>
    </source>
</evidence>
<dbReference type="EMBL" id="CNFT01001155">
    <property type="protein sequence ID" value="CKS93325.1"/>
    <property type="molecule type" value="Genomic_DNA"/>
</dbReference>
<evidence type="ECO:0000313" key="5">
    <source>
        <dbReference type="Proteomes" id="UP000049023"/>
    </source>
</evidence>
<dbReference type="Proteomes" id="UP000046947">
    <property type="component" value="Unassembled WGS sequence"/>
</dbReference>
<evidence type="ECO:0000313" key="3">
    <source>
        <dbReference type="EMBL" id="CKT15256.1"/>
    </source>
</evidence>
<name>A0A654TR71_MYCTX</name>
<dbReference type="AlphaFoldDB" id="A0A654TR71"/>
<organism evidence="1 4">
    <name type="scientific">Mycobacterium tuberculosis</name>
    <dbReference type="NCBI Taxonomy" id="1773"/>
    <lineage>
        <taxon>Bacteria</taxon>
        <taxon>Bacillati</taxon>
        <taxon>Actinomycetota</taxon>
        <taxon>Actinomycetes</taxon>
        <taxon>Mycobacteriales</taxon>
        <taxon>Mycobacteriaceae</taxon>
        <taxon>Mycobacterium</taxon>
        <taxon>Mycobacterium tuberculosis complex</taxon>
    </lineage>
</organism>
<sequence length="114" mass="12370">MCTSLVLNSRFRFEVTAWVLEIFLDSSRSRSSMLRKSMLPPTLSCMVRSSCTPRSSNSLASTRWVIVAPTWLLMSSPTMGTPASVNFLAHTGSEAMNTGSALTNATPASIAHWA</sequence>
<reference evidence="4 5" key="1">
    <citation type="submission" date="2015-03" db="EMBL/GenBank/DDBJ databases">
        <authorList>
            <consortium name="Pathogen Informatics"/>
        </authorList>
    </citation>
    <scope>NUCLEOTIDE SEQUENCE [LARGE SCALE GENOMIC DNA]</scope>
    <source>
        <strain evidence="2 6">Bir 185</strain>
        <strain evidence="3 5">Bir 187</strain>
        <strain evidence="1 4">H09601792</strain>
    </source>
</reference>
<dbReference type="EMBL" id="CFOH01000682">
    <property type="protein sequence ID" value="CFE65784.1"/>
    <property type="molecule type" value="Genomic_DNA"/>
</dbReference>
<proteinExistence type="predicted"/>
<dbReference type="EMBL" id="CNFU01001194">
    <property type="protein sequence ID" value="CKT15256.1"/>
    <property type="molecule type" value="Genomic_DNA"/>
</dbReference>